<feature type="transmembrane region" description="Helical" evidence="1">
    <location>
        <begin position="277"/>
        <end position="295"/>
    </location>
</feature>
<feature type="transmembrane region" description="Helical" evidence="1">
    <location>
        <begin position="38"/>
        <end position="61"/>
    </location>
</feature>
<dbReference type="PANTHER" id="PTHR22911:SF79">
    <property type="entry name" value="MOBA-LIKE NTP TRANSFERASE DOMAIN-CONTAINING PROTEIN"/>
    <property type="match status" value="1"/>
</dbReference>
<protein>
    <recommendedName>
        <fullName evidence="2">EamA domain-containing protein</fullName>
    </recommendedName>
</protein>
<evidence type="ECO:0000313" key="4">
    <source>
        <dbReference type="Proteomes" id="UP000185783"/>
    </source>
</evidence>
<feature type="domain" description="EamA" evidence="2">
    <location>
        <begin position="10"/>
        <end position="142"/>
    </location>
</feature>
<dbReference type="SUPFAM" id="SSF103481">
    <property type="entry name" value="Multidrug resistance efflux transporter EmrE"/>
    <property type="match status" value="2"/>
</dbReference>
<organism evidence="3 4">
    <name type="scientific">Pseudovibrio exalbescens</name>
    <dbReference type="NCBI Taxonomy" id="197461"/>
    <lineage>
        <taxon>Bacteria</taxon>
        <taxon>Pseudomonadati</taxon>
        <taxon>Pseudomonadota</taxon>
        <taxon>Alphaproteobacteria</taxon>
        <taxon>Hyphomicrobiales</taxon>
        <taxon>Stappiaceae</taxon>
        <taxon>Pseudovibrio</taxon>
    </lineage>
</organism>
<feature type="domain" description="EamA" evidence="2">
    <location>
        <begin position="160"/>
        <end position="294"/>
    </location>
</feature>
<keyword evidence="4" id="KW-1185">Reference proteome</keyword>
<sequence length="312" mass="32284">MSAPTSPFTKGIASILFAALVWGTTGTAATFAPAVGPIAIGAAAMTGGGLLQAAVALPGLIPAWNHLRQHLPLLVLGGFAVAVYPLAFYASMRLAGVAIGTVVSIGSAPLFAALLEMIFDGSRLTSRWMIGAALGVAGIALMAPLGHEPAASPPLATNSLGIGLGLGAGLTYALYSWVARRLMLHHIPTRTVMGALFGSGGLMLLPVLMATGAPFFQSWTNLAAGFYMAVVPMFLGYLAFGYGLARVEASIATTITLFEPVIATLLAVIVVGERLSLASWLGIGLVTLCLVWITTPAHRLTRVIRKNISLRH</sequence>
<feature type="transmembrane region" description="Helical" evidence="1">
    <location>
        <begin position="251"/>
        <end position="271"/>
    </location>
</feature>
<dbReference type="STRING" id="197461.A3843_06620"/>
<dbReference type="InterPro" id="IPR037185">
    <property type="entry name" value="EmrE-like"/>
</dbReference>
<evidence type="ECO:0000256" key="1">
    <source>
        <dbReference type="SAM" id="Phobius"/>
    </source>
</evidence>
<feature type="transmembrane region" description="Helical" evidence="1">
    <location>
        <begin position="127"/>
        <end position="147"/>
    </location>
</feature>
<dbReference type="Gene3D" id="1.10.3730.20">
    <property type="match status" value="1"/>
</dbReference>
<feature type="transmembrane region" description="Helical" evidence="1">
    <location>
        <begin position="191"/>
        <end position="216"/>
    </location>
</feature>
<reference evidence="3 4" key="1">
    <citation type="submission" date="2016-03" db="EMBL/GenBank/DDBJ databases">
        <title>Genome sequence of Nesiotobacter sp. nov., a moderately halophilic alphaproteobacterium isolated from the Yellow Sea, China.</title>
        <authorList>
            <person name="Zhang G."/>
            <person name="Zhang R."/>
        </authorList>
    </citation>
    <scope>NUCLEOTIDE SEQUENCE [LARGE SCALE GENOMIC DNA]</scope>
    <source>
        <strain evidence="3 4">WB1-6</strain>
    </source>
</reference>
<dbReference type="Pfam" id="PF00892">
    <property type="entry name" value="EamA"/>
    <property type="match status" value="2"/>
</dbReference>
<feature type="transmembrane region" description="Helical" evidence="1">
    <location>
        <begin position="97"/>
        <end position="115"/>
    </location>
</feature>
<feature type="transmembrane region" description="Helical" evidence="1">
    <location>
        <begin position="73"/>
        <end position="91"/>
    </location>
</feature>
<dbReference type="GO" id="GO:0016020">
    <property type="term" value="C:membrane"/>
    <property type="evidence" value="ECO:0007669"/>
    <property type="project" value="InterPro"/>
</dbReference>
<evidence type="ECO:0000313" key="3">
    <source>
        <dbReference type="EMBL" id="OKL44750.1"/>
    </source>
</evidence>
<evidence type="ECO:0000259" key="2">
    <source>
        <dbReference type="Pfam" id="PF00892"/>
    </source>
</evidence>
<dbReference type="Proteomes" id="UP000185783">
    <property type="component" value="Unassembled WGS sequence"/>
</dbReference>
<dbReference type="AlphaFoldDB" id="A0A1U7JJ24"/>
<keyword evidence="1" id="KW-0812">Transmembrane</keyword>
<feature type="transmembrane region" description="Helical" evidence="1">
    <location>
        <begin position="159"/>
        <end position="179"/>
    </location>
</feature>
<dbReference type="EMBL" id="LVVZ01000011">
    <property type="protein sequence ID" value="OKL44750.1"/>
    <property type="molecule type" value="Genomic_DNA"/>
</dbReference>
<comment type="caution">
    <text evidence="3">The sequence shown here is derived from an EMBL/GenBank/DDBJ whole genome shotgun (WGS) entry which is preliminary data.</text>
</comment>
<dbReference type="RefSeq" id="WP_028481986.1">
    <property type="nucleotide sequence ID" value="NZ_LVVZ01000011.1"/>
</dbReference>
<feature type="transmembrane region" description="Helical" evidence="1">
    <location>
        <begin position="222"/>
        <end position="244"/>
    </location>
</feature>
<gene>
    <name evidence="3" type="ORF">A3843_06620</name>
</gene>
<keyword evidence="1" id="KW-1133">Transmembrane helix</keyword>
<dbReference type="InterPro" id="IPR000620">
    <property type="entry name" value="EamA_dom"/>
</dbReference>
<dbReference type="PANTHER" id="PTHR22911">
    <property type="entry name" value="ACYL-MALONYL CONDENSING ENZYME-RELATED"/>
    <property type="match status" value="1"/>
</dbReference>
<keyword evidence="1" id="KW-0472">Membrane</keyword>
<name>A0A1U7JJ24_9HYPH</name>
<proteinExistence type="predicted"/>
<accession>A0A1U7JJ24</accession>